<evidence type="ECO:0000256" key="1">
    <source>
        <dbReference type="SAM" id="Coils"/>
    </source>
</evidence>
<dbReference type="AlphaFoldDB" id="A0A7W7IPB2"/>
<protein>
    <submittedName>
        <fullName evidence="3">Uncharacterized protein</fullName>
    </submittedName>
</protein>
<keyword evidence="1" id="KW-0175">Coiled coil</keyword>
<reference evidence="3 4" key="1">
    <citation type="submission" date="2020-08" db="EMBL/GenBank/DDBJ databases">
        <title>Functional genomics of gut bacteria from endangered species of beetles.</title>
        <authorList>
            <person name="Carlos-Shanley C."/>
        </authorList>
    </citation>
    <scope>NUCLEOTIDE SEQUENCE [LARGE SCALE GENOMIC DNA]</scope>
    <source>
        <strain evidence="3 4">S00123</strain>
    </source>
</reference>
<evidence type="ECO:0000256" key="2">
    <source>
        <dbReference type="SAM" id="Phobius"/>
    </source>
</evidence>
<gene>
    <name evidence="3" type="ORF">HNP32_001750</name>
</gene>
<dbReference type="Proteomes" id="UP000539957">
    <property type="component" value="Unassembled WGS sequence"/>
</dbReference>
<keyword evidence="2" id="KW-0812">Transmembrane</keyword>
<keyword evidence="2" id="KW-1133">Transmembrane helix</keyword>
<evidence type="ECO:0000313" key="4">
    <source>
        <dbReference type="Proteomes" id="UP000539957"/>
    </source>
</evidence>
<feature type="coiled-coil region" evidence="1">
    <location>
        <begin position="69"/>
        <end position="103"/>
    </location>
</feature>
<dbReference type="EMBL" id="JACHKY010000002">
    <property type="protein sequence ID" value="MBB4798026.1"/>
    <property type="molecule type" value="Genomic_DNA"/>
</dbReference>
<name>A0A7W7IPB2_9CAUL</name>
<comment type="caution">
    <text evidence="3">The sequence shown here is derived from an EMBL/GenBank/DDBJ whole genome shotgun (WGS) entry which is preliminary data.</text>
</comment>
<dbReference type="RefSeq" id="WP_221415773.1">
    <property type="nucleotide sequence ID" value="NZ_JACHKY010000002.1"/>
</dbReference>
<sequence>MSAGHHISTPFASWEGIVTLLTALGLGGVLTAWVQRPSRRAVDATAAKDEATGEAAVITAIASALTGTTASLREEIERMQDTLNEFRQRVAEAEAEVRAAVAREAEQARLVADLRKQLEISHADVVRLRT</sequence>
<feature type="transmembrane region" description="Helical" evidence="2">
    <location>
        <begin position="12"/>
        <end position="34"/>
    </location>
</feature>
<proteinExistence type="predicted"/>
<accession>A0A7W7IPB2</accession>
<keyword evidence="2" id="KW-0472">Membrane</keyword>
<organism evidence="3 4">
    <name type="scientific">Brevundimonas bullata</name>
    <dbReference type="NCBI Taxonomy" id="13160"/>
    <lineage>
        <taxon>Bacteria</taxon>
        <taxon>Pseudomonadati</taxon>
        <taxon>Pseudomonadota</taxon>
        <taxon>Alphaproteobacteria</taxon>
        <taxon>Caulobacterales</taxon>
        <taxon>Caulobacteraceae</taxon>
        <taxon>Brevundimonas</taxon>
    </lineage>
</organism>
<feature type="non-terminal residue" evidence="3">
    <location>
        <position position="130"/>
    </location>
</feature>
<evidence type="ECO:0000313" key="3">
    <source>
        <dbReference type="EMBL" id="MBB4798026.1"/>
    </source>
</evidence>
<keyword evidence="4" id="KW-1185">Reference proteome</keyword>